<evidence type="ECO:0000256" key="1">
    <source>
        <dbReference type="ARBA" id="ARBA00022729"/>
    </source>
</evidence>
<evidence type="ECO:0000313" key="6">
    <source>
        <dbReference type="EMBL" id="AUH05257.1"/>
    </source>
</evidence>
<dbReference type="Proteomes" id="UP000017700">
    <property type="component" value="Chromosome"/>
</dbReference>
<dbReference type="Proteomes" id="UP000233778">
    <property type="component" value="Chromosome"/>
</dbReference>
<sequence>MKNGRLIMCIAAGAVMLSGCTAYNRAENYLTKPVVRDVNKGMTRQQVNQIAGSPSTTVTMVNARGTCDTYILGTHDGKIQHYFVSFDETGHVMNKGFQSCQEYDTNPQH</sequence>
<dbReference type="NCBIfam" id="NF008423">
    <property type="entry name" value="PRK11251.1"/>
    <property type="match status" value="1"/>
</dbReference>
<reference evidence="6" key="2">
    <citation type="submission" date="2013-09" db="EMBL/GenBank/DDBJ databases">
        <authorList>
            <person name="Wang G."/>
            <person name="Yang Y."/>
            <person name="Su Y."/>
        </authorList>
    </citation>
    <scope>NUCLEOTIDE SEQUENCE</scope>
    <source>
        <strain evidence="6">ATCC 39006</strain>
    </source>
</reference>
<evidence type="ECO:0000313" key="5">
    <source>
        <dbReference type="EMBL" id="AUH00936.1"/>
    </source>
</evidence>
<gene>
    <name evidence="5" type="ORF">CWC46_14625</name>
    <name evidence="6" type="ORF">Ser39006_014630</name>
</gene>
<reference evidence="5 8" key="3">
    <citation type="submission" date="2017-11" db="EMBL/GenBank/DDBJ databases">
        <title>Complete genome sequence of Serratia sp. ATCC 39006 LacA.</title>
        <authorList>
            <person name="Hampton H.G."/>
            <person name="Jackson S.A."/>
            <person name="Jauregui R."/>
            <person name="Poulter G.T.M."/>
            <person name="Salmond G.P.C."/>
            <person name="Fineran P.C."/>
        </authorList>
    </citation>
    <scope>NUCLEOTIDE SEQUENCE [LARGE SCALE GENOMIC DNA]</scope>
    <source>
        <strain evidence="5 8">ATCC 39006</strain>
    </source>
</reference>
<dbReference type="KEGG" id="serq:CWC46_14625"/>
<feature type="domain" description="Outer membrane protein assembly factor BamE" evidence="4">
    <location>
        <begin position="28"/>
        <end position="95"/>
    </location>
</feature>
<evidence type="ECO:0000256" key="2">
    <source>
        <dbReference type="ARBA" id="ARBA00023136"/>
    </source>
</evidence>
<keyword evidence="2" id="KW-0472">Membrane</keyword>
<dbReference type="Pfam" id="PF04355">
    <property type="entry name" value="BamE"/>
    <property type="match status" value="1"/>
</dbReference>
<organism evidence="6 7">
    <name type="scientific">Serratia sp. (strain ATCC 39006)</name>
    <name type="common">Prodigiosinella confusarubida</name>
    <dbReference type="NCBI Taxonomy" id="104623"/>
    <lineage>
        <taxon>Bacteria</taxon>
        <taxon>Pseudomonadati</taxon>
        <taxon>Pseudomonadota</taxon>
        <taxon>Gammaproteobacteria</taxon>
        <taxon>Enterobacterales</taxon>
        <taxon>Pectobacteriaceae</taxon>
        <taxon>Prodigiosinella</taxon>
    </lineage>
</organism>
<dbReference type="EMBL" id="CP025084">
    <property type="protein sequence ID" value="AUH05257.1"/>
    <property type="molecule type" value="Genomic_DNA"/>
</dbReference>
<dbReference type="RefSeq" id="WP_037380933.1">
    <property type="nucleotide sequence ID" value="NZ_CP025084.1"/>
</dbReference>
<name>A0A2I5TL14_SERS3</name>
<keyword evidence="1 3" id="KW-0732">Signal</keyword>
<protein>
    <submittedName>
        <fullName evidence="6">Transcriptional regulator</fullName>
    </submittedName>
</protein>
<reference evidence="6 7" key="1">
    <citation type="journal article" date="2013" name="Genome Announc.">
        <title>Draft genome sequence of Serratia sp. strain ATCC 39006, a model bacterium for analysis of the biosynthesis and regulation of prodigiosin, a carbapenem, and gas vesicles.</title>
        <authorList>
            <person name="Fineran P.C."/>
            <person name="Iglesias Cans M.C."/>
            <person name="Ramsay J.P."/>
            <person name="Wilf N.M."/>
            <person name="Cossyleon D."/>
            <person name="McNeil M.B."/>
            <person name="Williamson N.R."/>
            <person name="Monson R.E."/>
            <person name="Becher S.A."/>
            <person name="Stanton J.A."/>
            <person name="Brugger K."/>
            <person name="Brown S.D."/>
            <person name="Salmond G.P."/>
        </authorList>
    </citation>
    <scope>NUCLEOTIDE SEQUENCE [LARGE SCALE GENOMIC DNA]</scope>
    <source>
        <strain evidence="6">ATCC 39006</strain>
        <strain evidence="7">ATCC 39006 / SC 11482</strain>
    </source>
</reference>
<accession>A0A2I5TL14</accession>
<dbReference type="Gene3D" id="3.30.1450.10">
    <property type="match status" value="1"/>
</dbReference>
<dbReference type="PROSITE" id="PS51257">
    <property type="entry name" value="PROKAR_LIPOPROTEIN"/>
    <property type="match status" value="1"/>
</dbReference>
<dbReference type="GO" id="GO:0019867">
    <property type="term" value="C:outer membrane"/>
    <property type="evidence" value="ECO:0007669"/>
    <property type="project" value="InterPro"/>
</dbReference>
<evidence type="ECO:0000256" key="3">
    <source>
        <dbReference type="SAM" id="SignalP"/>
    </source>
</evidence>
<evidence type="ECO:0000313" key="8">
    <source>
        <dbReference type="Proteomes" id="UP000233778"/>
    </source>
</evidence>
<dbReference type="KEGG" id="sera:Ser39006_014630"/>
<dbReference type="InterPro" id="IPR037873">
    <property type="entry name" value="BamE-like"/>
</dbReference>
<dbReference type="STRING" id="104623.Ser39006_02556"/>
<proteinExistence type="predicted"/>
<dbReference type="OrthoDB" id="7003922at2"/>
<feature type="chain" id="PRO_5033309103" evidence="3">
    <location>
        <begin position="27"/>
        <end position="109"/>
    </location>
</feature>
<evidence type="ECO:0000313" key="7">
    <source>
        <dbReference type="Proteomes" id="UP000017700"/>
    </source>
</evidence>
<keyword evidence="7" id="KW-1185">Reference proteome</keyword>
<dbReference type="EMBL" id="CP025085">
    <property type="protein sequence ID" value="AUH00936.1"/>
    <property type="molecule type" value="Genomic_DNA"/>
</dbReference>
<evidence type="ECO:0000259" key="4">
    <source>
        <dbReference type="Pfam" id="PF04355"/>
    </source>
</evidence>
<dbReference type="AlphaFoldDB" id="A0A2I5TL14"/>
<reference evidence="6" key="4">
    <citation type="submission" date="2017-11" db="EMBL/GenBank/DDBJ databases">
        <title>Complete genome sequence of Serratia sp. ATCC 39006.</title>
        <authorList>
            <person name="Hampton H.G."/>
            <person name="Jackson S.A."/>
            <person name="Jauregui R."/>
            <person name="Poulter G.T.M."/>
            <person name="Salmond G.P.C."/>
            <person name="Fineran P.C."/>
        </authorList>
    </citation>
    <scope>NUCLEOTIDE SEQUENCE</scope>
    <source>
        <strain evidence="6">ATCC 39006</strain>
    </source>
</reference>
<feature type="signal peptide" evidence="3">
    <location>
        <begin position="1"/>
        <end position="26"/>
    </location>
</feature>
<dbReference type="InterPro" id="IPR007450">
    <property type="entry name" value="BamE_dom"/>
</dbReference>